<name>A0ABS1KUN6_9BACT</name>
<comment type="caution">
    <text evidence="2">The sequence shown here is derived from an EMBL/GenBank/DDBJ whole genome shotgun (WGS) entry which is preliminary data.</text>
</comment>
<dbReference type="Proteomes" id="UP000613030">
    <property type="component" value="Unassembled WGS sequence"/>
</dbReference>
<evidence type="ECO:0008006" key="4">
    <source>
        <dbReference type="Google" id="ProtNLM"/>
    </source>
</evidence>
<protein>
    <recommendedName>
        <fullName evidence="4">DUF2383 domain-containing protein</fullName>
    </recommendedName>
</protein>
<feature type="region of interest" description="Disordered" evidence="1">
    <location>
        <begin position="1"/>
        <end position="21"/>
    </location>
</feature>
<sequence length="165" mass="19476">MEKKILGSQTPADSSARRPVSDKIGDDALQTWQSYHVITEQWKSDLQFEKDEIDFFRKLISEHFARFMDTAHAEKSRTLTADLAKLEKQRVDLQGRIVEHGGQMLKIVQNPFQYVDELLYKHNHEELENEMMTFLKSHRLLKRTFMQIAEEILRTEKIMHMLSGK</sequence>
<gene>
    <name evidence="2" type="ORF">JI741_17445</name>
</gene>
<evidence type="ECO:0000256" key="1">
    <source>
        <dbReference type="SAM" id="MobiDB-lite"/>
    </source>
</evidence>
<organism evidence="2 3">
    <name type="scientific">Chryseolinea lacunae</name>
    <dbReference type="NCBI Taxonomy" id="2801331"/>
    <lineage>
        <taxon>Bacteria</taxon>
        <taxon>Pseudomonadati</taxon>
        <taxon>Bacteroidota</taxon>
        <taxon>Cytophagia</taxon>
        <taxon>Cytophagales</taxon>
        <taxon>Fulvivirgaceae</taxon>
        <taxon>Chryseolinea</taxon>
    </lineage>
</organism>
<reference evidence="2 3" key="1">
    <citation type="submission" date="2021-01" db="EMBL/GenBank/DDBJ databases">
        <title>Chryseolinea sp. Jin1 Genome sequencing and assembly.</title>
        <authorList>
            <person name="Kim I."/>
        </authorList>
    </citation>
    <scope>NUCLEOTIDE SEQUENCE [LARGE SCALE GENOMIC DNA]</scope>
    <source>
        <strain evidence="2 3">Jin1</strain>
    </source>
</reference>
<dbReference type="EMBL" id="JAERRB010000005">
    <property type="protein sequence ID" value="MBL0743018.1"/>
    <property type="molecule type" value="Genomic_DNA"/>
</dbReference>
<proteinExistence type="predicted"/>
<accession>A0ABS1KUN6</accession>
<dbReference type="RefSeq" id="WP_202011853.1">
    <property type="nucleotide sequence ID" value="NZ_JAERRB010000005.1"/>
</dbReference>
<evidence type="ECO:0000313" key="3">
    <source>
        <dbReference type="Proteomes" id="UP000613030"/>
    </source>
</evidence>
<keyword evidence="3" id="KW-1185">Reference proteome</keyword>
<evidence type="ECO:0000313" key="2">
    <source>
        <dbReference type="EMBL" id="MBL0743018.1"/>
    </source>
</evidence>